<evidence type="ECO:0000256" key="3">
    <source>
        <dbReference type="ARBA" id="ARBA00022475"/>
    </source>
</evidence>
<evidence type="ECO:0000313" key="10">
    <source>
        <dbReference type="EMBL" id="VTT63673.1"/>
    </source>
</evidence>
<comment type="subcellular location">
    <subcellularLocation>
        <location evidence="1">Cell membrane</location>
        <topology evidence="1">Multi-pass membrane protein</topology>
    </subcellularLocation>
</comment>
<evidence type="ECO:0000256" key="5">
    <source>
        <dbReference type="ARBA" id="ARBA00022989"/>
    </source>
</evidence>
<evidence type="ECO:0000256" key="4">
    <source>
        <dbReference type="ARBA" id="ARBA00022692"/>
    </source>
</evidence>
<gene>
    <name evidence="10" type="ORF">C2S_590</name>
</gene>
<keyword evidence="3" id="KW-1003">Cell membrane</keyword>
<keyword evidence="4 8" id="KW-0812">Transmembrane</keyword>
<organism evidence="10 11">
    <name type="scientific">Fusarium fujikuroi</name>
    <name type="common">Bakanae and foot rot disease fungus</name>
    <name type="synonym">Gibberella fujikuroi</name>
    <dbReference type="NCBI Taxonomy" id="5127"/>
    <lineage>
        <taxon>Eukaryota</taxon>
        <taxon>Fungi</taxon>
        <taxon>Dikarya</taxon>
        <taxon>Ascomycota</taxon>
        <taxon>Pezizomycotina</taxon>
        <taxon>Sordariomycetes</taxon>
        <taxon>Hypocreomycetidae</taxon>
        <taxon>Hypocreales</taxon>
        <taxon>Nectriaceae</taxon>
        <taxon>Fusarium</taxon>
        <taxon>Fusarium fujikuroi species complex</taxon>
    </lineage>
</organism>
<dbReference type="Proteomes" id="UP000760494">
    <property type="component" value="Unassembled WGS sequence"/>
</dbReference>
<feature type="transmembrane region" description="Helical" evidence="8">
    <location>
        <begin position="177"/>
        <end position="200"/>
    </location>
</feature>
<keyword evidence="6" id="KW-0560">Oxidoreductase</keyword>
<dbReference type="InterPro" id="IPR042098">
    <property type="entry name" value="TauD-like_sf"/>
</dbReference>
<evidence type="ECO:0000256" key="6">
    <source>
        <dbReference type="ARBA" id="ARBA00023002"/>
    </source>
</evidence>
<dbReference type="PANTHER" id="PTHR43549">
    <property type="entry name" value="MULTIDRUG RESISTANCE PROTEIN YPNP-RELATED"/>
    <property type="match status" value="1"/>
</dbReference>
<evidence type="ECO:0000256" key="1">
    <source>
        <dbReference type="ARBA" id="ARBA00004651"/>
    </source>
</evidence>
<feature type="transmembrane region" description="Helical" evidence="8">
    <location>
        <begin position="276"/>
        <end position="297"/>
    </location>
</feature>
<evidence type="ECO:0000313" key="11">
    <source>
        <dbReference type="Proteomes" id="UP000760494"/>
    </source>
</evidence>
<dbReference type="AlphaFoldDB" id="A0A9Q9U7Z5"/>
<dbReference type="PANTHER" id="PTHR43549:SF2">
    <property type="entry name" value="MULTIDRUG RESISTANCE PROTEIN NORM-RELATED"/>
    <property type="match status" value="1"/>
</dbReference>
<evidence type="ECO:0000256" key="7">
    <source>
        <dbReference type="ARBA" id="ARBA00023136"/>
    </source>
</evidence>
<dbReference type="InterPro" id="IPR003819">
    <property type="entry name" value="TauD/TfdA-like"/>
</dbReference>
<keyword evidence="7 8" id="KW-0472">Membrane</keyword>
<keyword evidence="5 8" id="KW-1133">Transmembrane helix</keyword>
<dbReference type="FunFam" id="3.60.130.10:FF:000011">
    <property type="entry name" value="Taurine catabolism dioxygenase TauD"/>
    <property type="match status" value="1"/>
</dbReference>
<feature type="transmembrane region" description="Helical" evidence="8">
    <location>
        <begin position="212"/>
        <end position="231"/>
    </location>
</feature>
<dbReference type="Pfam" id="PF02668">
    <property type="entry name" value="TauD"/>
    <property type="match status" value="1"/>
</dbReference>
<dbReference type="SUPFAM" id="SSF51197">
    <property type="entry name" value="Clavaminate synthase-like"/>
    <property type="match status" value="1"/>
</dbReference>
<name>A0A9Q9U7Z5_FUSFU</name>
<evidence type="ECO:0000256" key="2">
    <source>
        <dbReference type="ARBA" id="ARBA00022448"/>
    </source>
</evidence>
<accession>A0A9Q9U7Z5</accession>
<dbReference type="InterPro" id="IPR052031">
    <property type="entry name" value="Membrane_Transporter-Flippase"/>
</dbReference>
<dbReference type="EMBL" id="CABFJX010000112">
    <property type="protein sequence ID" value="VTT63673.1"/>
    <property type="molecule type" value="Genomic_DNA"/>
</dbReference>
<evidence type="ECO:0000256" key="8">
    <source>
        <dbReference type="SAM" id="Phobius"/>
    </source>
</evidence>
<dbReference type="GO" id="GO:0005886">
    <property type="term" value="C:plasma membrane"/>
    <property type="evidence" value="ECO:0007669"/>
    <property type="project" value="UniProtKB-SubCell"/>
</dbReference>
<protein>
    <recommendedName>
        <fullName evidence="9">TauD/TfdA-like domain-containing protein</fullName>
    </recommendedName>
</protein>
<proteinExistence type="predicted"/>
<feature type="transmembrane region" description="Helical" evidence="8">
    <location>
        <begin position="104"/>
        <end position="126"/>
    </location>
</feature>
<comment type="caution">
    <text evidence="10">The sequence shown here is derived from an EMBL/GenBank/DDBJ whole genome shotgun (WGS) entry which is preliminary data.</text>
</comment>
<dbReference type="Gene3D" id="3.60.130.10">
    <property type="entry name" value="Clavaminate synthase-like"/>
    <property type="match status" value="1"/>
</dbReference>
<feature type="domain" description="TauD/TfdA-like" evidence="9">
    <location>
        <begin position="541"/>
        <end position="808"/>
    </location>
</feature>
<keyword evidence="2" id="KW-0813">Transport</keyword>
<reference evidence="10" key="1">
    <citation type="submission" date="2019-05" db="EMBL/GenBank/DDBJ databases">
        <authorList>
            <person name="Piombo E."/>
        </authorList>
    </citation>
    <scope>NUCLEOTIDE SEQUENCE</scope>
    <source>
        <strain evidence="10">C2S</strain>
    </source>
</reference>
<evidence type="ECO:0000259" key="9">
    <source>
        <dbReference type="Pfam" id="PF02668"/>
    </source>
</evidence>
<sequence length="854" mass="95381">MMKILNSITRRIRRLPSAFSPSALHRTHYTGSLLFNLASFILPALYGTLSKLWVANINSSMVVLTDAYTYMNTASEAVNEGLPRAAWVVIGDKASRSLGKRLQLTHTLIAFQSVIGLILSLVFLAAASSSANSFVPGEVRDVSLTYVRIASFTVFSGTLETAVATATRALDKPDIPLAISTVKFAVNIILDFLLISKFHVGSFTPTVNMQGTIQLVCNLVAAFAGLVYFLWSNTRSFKRHTAHDPPEKLRPSFDALKVLLPPGLIVFTESAVRNALYLWLVSTIVALGAVYATAWGIFNTIRWGLIMVPVQALEATALQFIGHNWGDWRRRVDISTRKPQASLKDLHGIIRPAFRSLFIALNFEVPIAIFLTLFGAKPFASYISGSDEVAEVTASMWRSLDWCYIFYAMSTQLATILLATRPRWYLYQSLAILHPFFLRNFPSTINIMSFTTTVTAAPPPGQPDIAYAPNYENYQARTTKRLKEGKLPTSVPDGFPEQLTGDLVWEGDSVGQTYDWTYKLSEDQLSEIDQALQHFKGLGLPLGHISAETFPLPKLRSELRKLSDELHKGHGFFVIRGVNVDNYTREENAIIYVGISSHIASQRGRQDSKFNGKPADVVLTHVKDLSAGQDKSAIGSPAYTTDRQVFHTDSGDIVSLFCLETALEGGASRIASTWRVYNELARTRPDLVHTLSQNWDVENFANPNKKFTTRPLLYHQKATETLPERVALQYARRYFVGFGALPRSHDIPPITEAQAEALDALHFLGDKLSVSTNFAKGDMQFINNLAVFHARDAFTDSPTQQRHLLRLWLRDPENAWETPEPLRERWAELYEGVTPDAQVFPLEPYIRSASNRAR</sequence>
<dbReference type="GO" id="GO:0016491">
    <property type="term" value="F:oxidoreductase activity"/>
    <property type="evidence" value="ECO:0007669"/>
    <property type="project" value="UniProtKB-KW"/>
</dbReference>